<name>A0AAU9IAL3_9CILI</name>
<evidence type="ECO:0000313" key="1">
    <source>
        <dbReference type="EMBL" id="CAG9310950.1"/>
    </source>
</evidence>
<dbReference type="SUPFAM" id="SSF117281">
    <property type="entry name" value="Kelch motif"/>
    <property type="match status" value="1"/>
</dbReference>
<dbReference type="Gene3D" id="2.120.10.80">
    <property type="entry name" value="Kelch-type beta propeller"/>
    <property type="match status" value="1"/>
</dbReference>
<protein>
    <recommendedName>
        <fullName evidence="3">Galactose oxidase</fullName>
    </recommendedName>
</protein>
<evidence type="ECO:0000313" key="2">
    <source>
        <dbReference type="Proteomes" id="UP001162131"/>
    </source>
</evidence>
<gene>
    <name evidence="1" type="ORF">BSTOLATCC_MIC2664</name>
</gene>
<sequence>MRFWILSFLNAALSQTITRIPTTDTPPEERQYHVLDFYQKGNCLITFGGNQGVSKIYNDVWQFSFEDYRWHELQAASQITPCKR</sequence>
<keyword evidence="2" id="KW-1185">Reference proteome</keyword>
<proteinExistence type="predicted"/>
<dbReference type="EMBL" id="CAJZBQ010000003">
    <property type="protein sequence ID" value="CAG9310950.1"/>
    <property type="molecule type" value="Genomic_DNA"/>
</dbReference>
<dbReference type="Proteomes" id="UP001162131">
    <property type="component" value="Unassembled WGS sequence"/>
</dbReference>
<organism evidence="1 2">
    <name type="scientific">Blepharisma stoltei</name>
    <dbReference type="NCBI Taxonomy" id="1481888"/>
    <lineage>
        <taxon>Eukaryota</taxon>
        <taxon>Sar</taxon>
        <taxon>Alveolata</taxon>
        <taxon>Ciliophora</taxon>
        <taxon>Postciliodesmatophora</taxon>
        <taxon>Heterotrichea</taxon>
        <taxon>Heterotrichida</taxon>
        <taxon>Blepharismidae</taxon>
        <taxon>Blepharisma</taxon>
    </lineage>
</organism>
<comment type="caution">
    <text evidence="1">The sequence shown here is derived from an EMBL/GenBank/DDBJ whole genome shotgun (WGS) entry which is preliminary data.</text>
</comment>
<dbReference type="AlphaFoldDB" id="A0AAU9IAL3"/>
<accession>A0AAU9IAL3</accession>
<dbReference type="InterPro" id="IPR015915">
    <property type="entry name" value="Kelch-typ_b-propeller"/>
</dbReference>
<evidence type="ECO:0008006" key="3">
    <source>
        <dbReference type="Google" id="ProtNLM"/>
    </source>
</evidence>
<reference evidence="1" key="1">
    <citation type="submission" date="2021-09" db="EMBL/GenBank/DDBJ databases">
        <authorList>
            <consortium name="AG Swart"/>
            <person name="Singh M."/>
            <person name="Singh A."/>
            <person name="Seah K."/>
            <person name="Emmerich C."/>
        </authorList>
    </citation>
    <scope>NUCLEOTIDE SEQUENCE</scope>
    <source>
        <strain evidence="1">ATCC30299</strain>
    </source>
</reference>